<evidence type="ECO:0000313" key="4">
    <source>
        <dbReference type="Proteomes" id="UP001597541"/>
    </source>
</evidence>
<evidence type="ECO:0000256" key="1">
    <source>
        <dbReference type="SAM" id="MobiDB-lite"/>
    </source>
</evidence>
<sequence>MARPVKEGLEYFPLDVDIDQDDKLLVVIGKFGMEGFGIIIRLMSEIYKNGYFHLWEEREQYVFAKRVNVDINKVNDIVNECIKWGFFHQELFEKHHILTSKGFQSRYIGASKRRKSIVFIDEYTLIDLGVACQKVISPIHLVNANGNVINVYINPSKRSESDTESTQIEKEIEKEKESKKKILKKPSRQQKTYAEDDRYLLMAKYLFERIMASAEQLGKGHLVRDADMQKWADEFRKLVELDKAVPDEIKRVINWVTSDPFWQKNILSAKKLREKYKDLAMKMPSGNHPAVAGKSKQQLRNEEAVRKIREAEQRERERSAQALPGH</sequence>
<reference evidence="4" key="1">
    <citation type="journal article" date="2019" name="Int. J. Syst. Evol. Microbiol.">
        <title>The Global Catalogue of Microorganisms (GCM) 10K type strain sequencing project: providing services to taxonomists for standard genome sequencing and annotation.</title>
        <authorList>
            <consortium name="The Broad Institute Genomics Platform"/>
            <consortium name="The Broad Institute Genome Sequencing Center for Infectious Disease"/>
            <person name="Wu L."/>
            <person name="Ma J."/>
        </authorList>
    </citation>
    <scope>NUCLEOTIDE SEQUENCE [LARGE SCALE GENOMIC DNA]</scope>
    <source>
        <strain evidence="4">KCTC 3950</strain>
    </source>
</reference>
<dbReference type="Pfam" id="PF14297">
    <property type="entry name" value="Lin1244_N"/>
    <property type="match status" value="1"/>
</dbReference>
<feature type="region of interest" description="Disordered" evidence="1">
    <location>
        <begin position="283"/>
        <end position="326"/>
    </location>
</feature>
<gene>
    <name evidence="3" type="ORF">ACFSUF_14115</name>
</gene>
<evidence type="ECO:0000259" key="2">
    <source>
        <dbReference type="Pfam" id="PF14297"/>
    </source>
</evidence>
<proteinExistence type="predicted"/>
<dbReference type="PANTHER" id="PTHR39196:SF1">
    <property type="entry name" value="PRIMOSOME, DNAD SUBUNIT"/>
    <property type="match status" value="1"/>
</dbReference>
<name>A0ABW5PEW6_9BACL</name>
<feature type="domain" description="Lin1244/Lin1753-like N-terminal" evidence="2">
    <location>
        <begin position="11"/>
        <end position="102"/>
    </location>
</feature>
<dbReference type="EMBL" id="JBHUME010000008">
    <property type="protein sequence ID" value="MFD2613563.1"/>
    <property type="molecule type" value="Genomic_DNA"/>
</dbReference>
<evidence type="ECO:0000313" key="3">
    <source>
        <dbReference type="EMBL" id="MFD2613563.1"/>
    </source>
</evidence>
<dbReference type="InterPro" id="IPR025400">
    <property type="entry name" value="Lin1244/Lin1753-like_N"/>
</dbReference>
<dbReference type="RefSeq" id="WP_377603579.1">
    <property type="nucleotide sequence ID" value="NZ_JBHUME010000008.1"/>
</dbReference>
<dbReference type="PANTHER" id="PTHR39196">
    <property type="entry name" value="PRIMOSOME, DNAD SUBUNIT"/>
    <property type="match status" value="1"/>
</dbReference>
<accession>A0ABW5PEW6</accession>
<keyword evidence="4" id="KW-1185">Reference proteome</keyword>
<dbReference type="Proteomes" id="UP001597541">
    <property type="component" value="Unassembled WGS sequence"/>
</dbReference>
<feature type="compositionally biased region" description="Basic and acidic residues" evidence="1">
    <location>
        <begin position="299"/>
        <end position="319"/>
    </location>
</feature>
<organism evidence="3 4">
    <name type="scientific">Paenibacillus gansuensis</name>
    <dbReference type="NCBI Taxonomy" id="306542"/>
    <lineage>
        <taxon>Bacteria</taxon>
        <taxon>Bacillati</taxon>
        <taxon>Bacillota</taxon>
        <taxon>Bacilli</taxon>
        <taxon>Bacillales</taxon>
        <taxon>Paenibacillaceae</taxon>
        <taxon>Paenibacillus</taxon>
    </lineage>
</organism>
<protein>
    <submittedName>
        <fullName evidence="3">DUF4373 domain-containing protein</fullName>
    </submittedName>
</protein>
<comment type="caution">
    <text evidence="3">The sequence shown here is derived from an EMBL/GenBank/DDBJ whole genome shotgun (WGS) entry which is preliminary data.</text>
</comment>